<dbReference type="Proteomes" id="UP001054945">
    <property type="component" value="Unassembled WGS sequence"/>
</dbReference>
<sequence>MGILNHYEKQTIHPIPDAQSKAFPFPESLPPVSIRSLMATANDAVDEIIEGGWKGWTSPCNGVFYHSWSERETKRGGMERRKMSYGFYG</sequence>
<dbReference type="AlphaFoldDB" id="A0AAV4UG03"/>
<evidence type="ECO:0000313" key="1">
    <source>
        <dbReference type="EMBL" id="GIY56679.1"/>
    </source>
</evidence>
<dbReference type="EMBL" id="BPLR01012793">
    <property type="protein sequence ID" value="GIY56679.1"/>
    <property type="molecule type" value="Genomic_DNA"/>
</dbReference>
<reference evidence="1 2" key="1">
    <citation type="submission" date="2021-06" db="EMBL/GenBank/DDBJ databases">
        <title>Caerostris extrusa draft genome.</title>
        <authorList>
            <person name="Kono N."/>
            <person name="Arakawa K."/>
        </authorList>
    </citation>
    <scope>NUCLEOTIDE SEQUENCE [LARGE SCALE GENOMIC DNA]</scope>
</reference>
<accession>A0AAV4UG03</accession>
<proteinExistence type="predicted"/>
<gene>
    <name evidence="1" type="ORF">CEXT_118381</name>
</gene>
<name>A0AAV4UG03_CAEEX</name>
<keyword evidence="2" id="KW-1185">Reference proteome</keyword>
<protein>
    <submittedName>
        <fullName evidence="1">Uncharacterized protein</fullName>
    </submittedName>
</protein>
<comment type="caution">
    <text evidence="1">The sequence shown here is derived from an EMBL/GenBank/DDBJ whole genome shotgun (WGS) entry which is preliminary data.</text>
</comment>
<organism evidence="1 2">
    <name type="scientific">Caerostris extrusa</name>
    <name type="common">Bark spider</name>
    <name type="synonym">Caerostris bankana</name>
    <dbReference type="NCBI Taxonomy" id="172846"/>
    <lineage>
        <taxon>Eukaryota</taxon>
        <taxon>Metazoa</taxon>
        <taxon>Ecdysozoa</taxon>
        <taxon>Arthropoda</taxon>
        <taxon>Chelicerata</taxon>
        <taxon>Arachnida</taxon>
        <taxon>Araneae</taxon>
        <taxon>Araneomorphae</taxon>
        <taxon>Entelegynae</taxon>
        <taxon>Araneoidea</taxon>
        <taxon>Araneidae</taxon>
        <taxon>Caerostris</taxon>
    </lineage>
</organism>
<evidence type="ECO:0000313" key="2">
    <source>
        <dbReference type="Proteomes" id="UP001054945"/>
    </source>
</evidence>